<dbReference type="EC" id="3.5.1.4" evidence="3"/>
<dbReference type="PIRSF" id="PIRSF001221">
    <property type="entry name" value="Amidase_fungi"/>
    <property type="match status" value="1"/>
</dbReference>
<dbReference type="Gene3D" id="3.90.1300.10">
    <property type="entry name" value="Amidase signature (AS) domain"/>
    <property type="match status" value="1"/>
</dbReference>
<dbReference type="PANTHER" id="PTHR46072">
    <property type="entry name" value="AMIDASE-RELATED-RELATED"/>
    <property type="match status" value="1"/>
</dbReference>
<keyword evidence="11" id="KW-1185">Reference proteome</keyword>
<evidence type="ECO:0000256" key="3">
    <source>
        <dbReference type="ARBA" id="ARBA00012922"/>
    </source>
</evidence>
<gene>
    <name evidence="9" type="ORF">Ptr86124_007350</name>
    <name evidence="8" type="ORF">PtrM4_017490</name>
</gene>
<accession>A0A2W1HRP8</accession>
<comment type="catalytic activity">
    <reaction evidence="1">
        <text>a monocarboxylic acid amide + H2O = a monocarboxylate + NH4(+)</text>
        <dbReference type="Rhea" id="RHEA:12020"/>
        <dbReference type="ChEBI" id="CHEBI:15377"/>
        <dbReference type="ChEBI" id="CHEBI:28938"/>
        <dbReference type="ChEBI" id="CHEBI:35757"/>
        <dbReference type="ChEBI" id="CHEBI:83628"/>
        <dbReference type="EC" id="3.5.1.4"/>
    </reaction>
</comment>
<evidence type="ECO:0000313" key="9">
    <source>
        <dbReference type="EMBL" id="KAI1513448.1"/>
    </source>
</evidence>
<keyword evidence="4" id="KW-0378">Hydrolase</keyword>
<feature type="active site" description="Acyl-ester intermediate" evidence="5">
    <location>
        <position position="241"/>
    </location>
</feature>
<feature type="domain" description="Amidase" evidence="7">
    <location>
        <begin position="86"/>
        <end position="541"/>
    </location>
</feature>
<evidence type="ECO:0000313" key="11">
    <source>
        <dbReference type="Proteomes" id="UP000249757"/>
    </source>
</evidence>
<feature type="binding site" evidence="6">
    <location>
        <begin position="238"/>
        <end position="241"/>
    </location>
    <ligand>
        <name>substrate</name>
    </ligand>
</feature>
<evidence type="ECO:0000256" key="2">
    <source>
        <dbReference type="ARBA" id="ARBA00009199"/>
    </source>
</evidence>
<evidence type="ECO:0000256" key="5">
    <source>
        <dbReference type="PIRSR" id="PIRSR001221-1"/>
    </source>
</evidence>
<name>A0A2W1HRP8_9PLEO</name>
<evidence type="ECO:0000256" key="4">
    <source>
        <dbReference type="ARBA" id="ARBA00022801"/>
    </source>
</evidence>
<dbReference type="GO" id="GO:0004040">
    <property type="term" value="F:amidase activity"/>
    <property type="evidence" value="ECO:0007669"/>
    <property type="project" value="UniProtKB-EC"/>
</dbReference>
<comment type="caution">
    <text evidence="8">The sequence shown here is derived from an EMBL/GenBank/DDBJ whole genome shotgun (WGS) entry which is preliminary data.</text>
</comment>
<protein>
    <recommendedName>
        <fullName evidence="3">amidase</fullName>
        <ecNumber evidence="3">3.5.1.4</ecNumber>
    </recommendedName>
</protein>
<dbReference type="Pfam" id="PF01425">
    <property type="entry name" value="Amidase"/>
    <property type="match status" value="1"/>
</dbReference>
<evidence type="ECO:0000256" key="6">
    <source>
        <dbReference type="PIRSR" id="PIRSR001221-2"/>
    </source>
</evidence>
<dbReference type="InterPro" id="IPR036928">
    <property type="entry name" value="AS_sf"/>
</dbReference>
<reference evidence="9" key="3">
    <citation type="journal article" date="2022" name="bioRxiv">
        <title>A global pangenome for the wheat fungal pathogen Pyrenophora tritici-repentis and prediction of effector protein structural homology.</title>
        <authorList>
            <person name="Moolhuijzen P."/>
            <person name="See P.T."/>
            <person name="Shi G."/>
            <person name="Powell H.R."/>
            <person name="Cockram J."/>
            <person name="Jorgensen L.N."/>
            <person name="Benslimane H."/>
            <person name="Strelkov S.E."/>
            <person name="Turner J."/>
            <person name="Liu Z."/>
            <person name="Moffat C.S."/>
        </authorList>
    </citation>
    <scope>NUCLEOTIDE SEQUENCE</scope>
    <source>
        <strain evidence="9">86-124</strain>
    </source>
</reference>
<organism evidence="8 10">
    <name type="scientific">Pyrenophora tritici-repentis</name>
    <dbReference type="NCBI Taxonomy" id="45151"/>
    <lineage>
        <taxon>Eukaryota</taxon>
        <taxon>Fungi</taxon>
        <taxon>Dikarya</taxon>
        <taxon>Ascomycota</taxon>
        <taxon>Pezizomycotina</taxon>
        <taxon>Dothideomycetes</taxon>
        <taxon>Pleosporomycetidae</taxon>
        <taxon>Pleosporales</taxon>
        <taxon>Pleosporineae</taxon>
        <taxon>Pleosporaceae</taxon>
        <taxon>Pyrenophora</taxon>
    </lineage>
</organism>
<dbReference type="InterPro" id="IPR020556">
    <property type="entry name" value="Amidase_CS"/>
</dbReference>
<evidence type="ECO:0000313" key="10">
    <source>
        <dbReference type="Proteomes" id="UP000245464"/>
    </source>
</evidence>
<dbReference type="EMBL" id="NQIK02000001">
    <property type="protein sequence ID" value="KAF7577509.1"/>
    <property type="molecule type" value="Genomic_DNA"/>
</dbReference>
<reference evidence="11" key="4">
    <citation type="journal article" date="2022" name="Microb. Genom.">
        <title>A global pangenome for the wheat fungal pathogen Pyrenophora tritici-repentis and prediction of effector protein structural homology.</title>
        <authorList>
            <person name="Moolhuijzen P.M."/>
            <person name="See P.T."/>
            <person name="Shi G."/>
            <person name="Powell H.R."/>
            <person name="Cockram J."/>
            <person name="Jorgensen L.N."/>
            <person name="Benslimane H."/>
            <person name="Strelkov S.E."/>
            <person name="Turner J."/>
            <person name="Liu Z."/>
            <person name="Moffat C.S."/>
        </authorList>
    </citation>
    <scope>NUCLEOTIDE SEQUENCE [LARGE SCALE GENOMIC DNA]</scope>
</reference>
<feature type="binding site" evidence="6">
    <location>
        <position position="217"/>
    </location>
    <ligand>
        <name>substrate</name>
    </ligand>
</feature>
<reference evidence="9" key="2">
    <citation type="submission" date="2021-05" db="EMBL/GenBank/DDBJ databases">
        <authorList>
            <person name="Moolhuijzen P.M."/>
            <person name="Moffat C.S."/>
        </authorList>
    </citation>
    <scope>NUCLEOTIDE SEQUENCE</scope>
    <source>
        <strain evidence="9">86-124</strain>
    </source>
</reference>
<dbReference type="SUPFAM" id="SSF75304">
    <property type="entry name" value="Amidase signature (AS) enzymes"/>
    <property type="match status" value="1"/>
</dbReference>
<dbReference type="Proteomes" id="UP000249757">
    <property type="component" value="Unassembled WGS sequence"/>
</dbReference>
<feature type="active site" description="Charge relay system" evidence="5">
    <location>
        <position position="217"/>
    </location>
</feature>
<dbReference type="OrthoDB" id="6428749at2759"/>
<dbReference type="Proteomes" id="UP000245464">
    <property type="component" value="Chromosome 1"/>
</dbReference>
<feature type="binding site" evidence="6">
    <location>
        <position position="191"/>
    </location>
    <ligand>
        <name>substrate</name>
    </ligand>
</feature>
<evidence type="ECO:0000313" key="8">
    <source>
        <dbReference type="EMBL" id="KAF7577509.1"/>
    </source>
</evidence>
<evidence type="ECO:0000256" key="1">
    <source>
        <dbReference type="ARBA" id="ARBA00001311"/>
    </source>
</evidence>
<dbReference type="PROSITE" id="PS00571">
    <property type="entry name" value="AMIDASES"/>
    <property type="match status" value="1"/>
</dbReference>
<dbReference type="EMBL" id="NRDI02000009">
    <property type="protein sequence ID" value="KAI1513448.1"/>
    <property type="molecule type" value="Genomic_DNA"/>
</dbReference>
<dbReference type="InterPro" id="IPR023631">
    <property type="entry name" value="Amidase_dom"/>
</dbReference>
<dbReference type="PANTHER" id="PTHR46072:SF3">
    <property type="entry name" value="AMIDASE"/>
    <property type="match status" value="1"/>
</dbReference>
<dbReference type="AlphaFoldDB" id="A0A2W1HRP8"/>
<proteinExistence type="inferred from homology"/>
<evidence type="ECO:0000259" key="7">
    <source>
        <dbReference type="Pfam" id="PF01425"/>
    </source>
</evidence>
<sequence length="555" mass="59825">MASTSSWETKVAAKQQAAREKIPKDWLLPASVTDALQFPLSEHATNTFEIPRKSGVMTDKELDITEKYTVTELLTLLAKGDLSALEVTVAFSKRAALAQQLLSCLTETYFTEAQERARFLDNERAQGRIVGPLHGLPVSVKDGFKIKGSASTIGYVSFLDHPNDTENSPLVDILLDLGAVIYVKTNLPQTLMTADSENNVFGRTLNPHNTTLTAGGSSGGEGALVGFRGSPLGIGTDIAGSIRIPALCCGTYGFKPTTARVPDGGQQNPSLPGNIFFNPSAGPLANDMPALDLLCKSVMSVRPALYDPTALDIPWRELPKPAPKLRLGLVAEDPAFPLHPPVKRALASAAKALAVQGHEIVPISADQAQVADSLAVAFGFFMLDHTGMEFLHDGHEPTVRSVEQSMGAYHNFKSTFLDDIAAIPQGTMQHIAALNVKRELIQDNWRKIWKNQRLDAVIGPSAQNTAIPHDTYGLPPYTLFLNVLDYPAAVLPFGKADATLDAQPLVMRPGQNGPDYHPKASHGAPLSVQVFTNKMRDEECLQVAAVVDECLKAVQ</sequence>
<comment type="similarity">
    <text evidence="2">Belongs to the amidase family.</text>
</comment>
<reference evidence="8 10" key="1">
    <citation type="journal article" date="2018" name="BMC Genomics">
        <title>Comparative genomics of the wheat fungal pathogen Pyrenophora tritici-repentis reveals chromosomal variations and genome plasticity.</title>
        <authorList>
            <person name="Moolhuijzen P."/>
            <person name="See P.T."/>
            <person name="Hane J.K."/>
            <person name="Shi G."/>
            <person name="Liu Z."/>
            <person name="Oliver R.P."/>
            <person name="Moffat C.S."/>
        </authorList>
    </citation>
    <scope>NUCLEOTIDE SEQUENCE [LARGE SCALE GENOMIC DNA]</scope>
    <source>
        <strain evidence="8">M4</strain>
    </source>
</reference>
<feature type="active site" description="Charge relay system" evidence="5">
    <location>
        <position position="141"/>
    </location>
</feature>